<organism evidence="1 2">
    <name type="scientific">Zopfia rhizophila CBS 207.26</name>
    <dbReference type="NCBI Taxonomy" id="1314779"/>
    <lineage>
        <taxon>Eukaryota</taxon>
        <taxon>Fungi</taxon>
        <taxon>Dikarya</taxon>
        <taxon>Ascomycota</taxon>
        <taxon>Pezizomycotina</taxon>
        <taxon>Dothideomycetes</taxon>
        <taxon>Dothideomycetes incertae sedis</taxon>
        <taxon>Zopfiaceae</taxon>
        <taxon>Zopfia</taxon>
    </lineage>
</organism>
<proteinExistence type="predicted"/>
<dbReference type="AlphaFoldDB" id="A0A6A6DFD5"/>
<dbReference type="EMBL" id="ML994681">
    <property type="protein sequence ID" value="KAF2177855.1"/>
    <property type="molecule type" value="Genomic_DNA"/>
</dbReference>
<sequence length="168" mass="18879">MTRLEVHSPLLGENINCKTDLGMLLKTNDFSTIEVGLLPVPVPQICKAADKSPDELLEESFRFSIMSRNIISIDNISKELHREATNIYVNAFSHTVLDNLMNAILKAYTSLAPVAVDPTSRNELRFTGEEVGICGRWDVDSECIRILLAKENLVTPFSWKRIFCHTSV</sequence>
<accession>A0A6A6DFD5</accession>
<keyword evidence="2" id="KW-1185">Reference proteome</keyword>
<name>A0A6A6DFD5_9PEZI</name>
<dbReference type="Proteomes" id="UP000800200">
    <property type="component" value="Unassembled WGS sequence"/>
</dbReference>
<protein>
    <submittedName>
        <fullName evidence="1">Uncharacterized protein</fullName>
    </submittedName>
</protein>
<dbReference type="OrthoDB" id="539213at2759"/>
<reference evidence="1" key="1">
    <citation type="journal article" date="2020" name="Stud. Mycol.">
        <title>101 Dothideomycetes genomes: a test case for predicting lifestyles and emergence of pathogens.</title>
        <authorList>
            <person name="Haridas S."/>
            <person name="Albert R."/>
            <person name="Binder M."/>
            <person name="Bloem J."/>
            <person name="Labutti K."/>
            <person name="Salamov A."/>
            <person name="Andreopoulos B."/>
            <person name="Baker S."/>
            <person name="Barry K."/>
            <person name="Bills G."/>
            <person name="Bluhm B."/>
            <person name="Cannon C."/>
            <person name="Castanera R."/>
            <person name="Culley D."/>
            <person name="Daum C."/>
            <person name="Ezra D."/>
            <person name="Gonzalez J."/>
            <person name="Henrissat B."/>
            <person name="Kuo A."/>
            <person name="Liang C."/>
            <person name="Lipzen A."/>
            <person name="Lutzoni F."/>
            <person name="Magnuson J."/>
            <person name="Mondo S."/>
            <person name="Nolan M."/>
            <person name="Ohm R."/>
            <person name="Pangilinan J."/>
            <person name="Park H.-J."/>
            <person name="Ramirez L."/>
            <person name="Alfaro M."/>
            <person name="Sun H."/>
            <person name="Tritt A."/>
            <person name="Yoshinaga Y."/>
            <person name="Zwiers L.-H."/>
            <person name="Turgeon B."/>
            <person name="Goodwin S."/>
            <person name="Spatafora J."/>
            <person name="Crous P."/>
            <person name="Grigoriev I."/>
        </authorList>
    </citation>
    <scope>NUCLEOTIDE SEQUENCE</scope>
    <source>
        <strain evidence="1">CBS 207.26</strain>
    </source>
</reference>
<gene>
    <name evidence="1" type="ORF">K469DRAFT_754823</name>
</gene>
<evidence type="ECO:0000313" key="2">
    <source>
        <dbReference type="Proteomes" id="UP000800200"/>
    </source>
</evidence>
<evidence type="ECO:0000313" key="1">
    <source>
        <dbReference type="EMBL" id="KAF2177855.1"/>
    </source>
</evidence>